<name>A0ABD1PF74_9LAMI</name>
<evidence type="ECO:0000313" key="3">
    <source>
        <dbReference type="Proteomes" id="UP001604277"/>
    </source>
</evidence>
<dbReference type="Proteomes" id="UP001604277">
    <property type="component" value="Unassembled WGS sequence"/>
</dbReference>
<sequence length="115" mass="13313">MHFSLVTLQKHKCAWKALGIWSQIKGLLVGNDIRAMLGHMGKNFVMPCLQLFGCLIWVLWQERNGTLHGSFSRSNIILLSGLEYMFGEDTEKKETERRPQQAMRSQRMKACDRTK</sequence>
<protein>
    <submittedName>
        <fullName evidence="2">Uncharacterized protein</fullName>
    </submittedName>
</protein>
<dbReference type="AlphaFoldDB" id="A0ABD1PF74"/>
<feature type="region of interest" description="Disordered" evidence="1">
    <location>
        <begin position="90"/>
        <end position="115"/>
    </location>
</feature>
<evidence type="ECO:0000313" key="2">
    <source>
        <dbReference type="EMBL" id="KAL2462522.1"/>
    </source>
</evidence>
<gene>
    <name evidence="2" type="ORF">Fot_53759</name>
</gene>
<reference evidence="3" key="1">
    <citation type="submission" date="2024-07" db="EMBL/GenBank/DDBJ databases">
        <title>Two chromosome-level genome assemblies of Korean endemic species Abeliophyllum distichum and Forsythia ovata (Oleaceae).</title>
        <authorList>
            <person name="Jang H."/>
        </authorList>
    </citation>
    <scope>NUCLEOTIDE SEQUENCE [LARGE SCALE GENOMIC DNA]</scope>
</reference>
<comment type="caution">
    <text evidence="2">The sequence shown here is derived from an EMBL/GenBank/DDBJ whole genome shotgun (WGS) entry which is preliminary data.</text>
</comment>
<organism evidence="2 3">
    <name type="scientific">Forsythia ovata</name>
    <dbReference type="NCBI Taxonomy" id="205694"/>
    <lineage>
        <taxon>Eukaryota</taxon>
        <taxon>Viridiplantae</taxon>
        <taxon>Streptophyta</taxon>
        <taxon>Embryophyta</taxon>
        <taxon>Tracheophyta</taxon>
        <taxon>Spermatophyta</taxon>
        <taxon>Magnoliopsida</taxon>
        <taxon>eudicotyledons</taxon>
        <taxon>Gunneridae</taxon>
        <taxon>Pentapetalae</taxon>
        <taxon>asterids</taxon>
        <taxon>lamiids</taxon>
        <taxon>Lamiales</taxon>
        <taxon>Oleaceae</taxon>
        <taxon>Forsythieae</taxon>
        <taxon>Forsythia</taxon>
    </lineage>
</organism>
<proteinExistence type="predicted"/>
<feature type="compositionally biased region" description="Basic and acidic residues" evidence="1">
    <location>
        <begin position="90"/>
        <end position="99"/>
    </location>
</feature>
<dbReference type="EMBL" id="JBFOLJ010000020">
    <property type="protein sequence ID" value="KAL2462522.1"/>
    <property type="molecule type" value="Genomic_DNA"/>
</dbReference>
<accession>A0ABD1PF74</accession>
<keyword evidence="3" id="KW-1185">Reference proteome</keyword>
<evidence type="ECO:0000256" key="1">
    <source>
        <dbReference type="SAM" id="MobiDB-lite"/>
    </source>
</evidence>